<protein>
    <recommendedName>
        <fullName evidence="1">Plasmid pRiA4b Orf3-like domain-containing protein</fullName>
    </recommendedName>
</protein>
<reference evidence="2" key="1">
    <citation type="submission" date="2018-06" db="EMBL/GenBank/DDBJ databases">
        <authorList>
            <person name="Zhirakovskaya E."/>
        </authorList>
    </citation>
    <scope>NUCLEOTIDE SEQUENCE</scope>
</reference>
<gene>
    <name evidence="2" type="ORF">MNBD_ALPHA11-2023</name>
</gene>
<evidence type="ECO:0000313" key="2">
    <source>
        <dbReference type="EMBL" id="VAW20719.1"/>
    </source>
</evidence>
<dbReference type="Pfam" id="PF07929">
    <property type="entry name" value="PRiA4_ORF3"/>
    <property type="match status" value="1"/>
</dbReference>
<dbReference type="Gene3D" id="3.10.290.30">
    <property type="entry name" value="MM3350-like"/>
    <property type="match status" value="1"/>
</dbReference>
<evidence type="ECO:0000259" key="1">
    <source>
        <dbReference type="Pfam" id="PF07929"/>
    </source>
</evidence>
<dbReference type="SUPFAM" id="SSF159941">
    <property type="entry name" value="MM3350-like"/>
    <property type="match status" value="1"/>
</dbReference>
<name>A0A3B0U883_9ZZZZ</name>
<dbReference type="PANTHER" id="PTHR41878:SF1">
    <property type="entry name" value="TNPR PROTEIN"/>
    <property type="match status" value="1"/>
</dbReference>
<feature type="domain" description="Plasmid pRiA4b Orf3-like" evidence="1">
    <location>
        <begin position="6"/>
        <end position="158"/>
    </location>
</feature>
<dbReference type="AlphaFoldDB" id="A0A3B0U883"/>
<dbReference type="InterPro" id="IPR024047">
    <property type="entry name" value="MM3350-like_sf"/>
</dbReference>
<dbReference type="PANTHER" id="PTHR41878">
    <property type="entry name" value="LEXA REPRESSOR-RELATED"/>
    <property type="match status" value="1"/>
</dbReference>
<dbReference type="EMBL" id="UOEQ01000297">
    <property type="protein sequence ID" value="VAW20719.1"/>
    <property type="molecule type" value="Genomic_DNA"/>
</dbReference>
<proteinExistence type="predicted"/>
<sequence length="220" mass="25116">MSEAPQILQLKIRLLGISPMIWRRVLVPSTTTLRELHGVLQVAMGWEGIHLFQFDIHAVDYGSWELHAANPDIPLQDFGFCRNDRFSYIYDMGDYWKHDIRVEVFPDNTPKKAYPICTGGSGLCPPEDCGGPDGFLARRDEADGYDAWQDMGMMADWLSDVMQIDTADKTVGELLPEDVEAAMERVVARGPYVRGKFSRKQVNDGFRDELHLRLQHQQIM</sequence>
<organism evidence="2">
    <name type="scientific">hydrothermal vent metagenome</name>
    <dbReference type="NCBI Taxonomy" id="652676"/>
    <lineage>
        <taxon>unclassified sequences</taxon>
        <taxon>metagenomes</taxon>
        <taxon>ecological metagenomes</taxon>
    </lineage>
</organism>
<dbReference type="InterPro" id="IPR012912">
    <property type="entry name" value="Plasmid_pRiA4b_Orf3-like"/>
</dbReference>
<accession>A0A3B0U883</accession>